<proteinExistence type="predicted"/>
<evidence type="ECO:0000313" key="3">
    <source>
        <dbReference type="EMBL" id="KAA8595105.1"/>
    </source>
</evidence>
<organism evidence="3 4">
    <name type="scientific">Etheostoma spectabile</name>
    <name type="common">orangethroat darter</name>
    <dbReference type="NCBI Taxonomy" id="54343"/>
    <lineage>
        <taxon>Eukaryota</taxon>
        <taxon>Metazoa</taxon>
        <taxon>Chordata</taxon>
        <taxon>Craniata</taxon>
        <taxon>Vertebrata</taxon>
        <taxon>Euteleostomi</taxon>
        <taxon>Actinopterygii</taxon>
        <taxon>Neopterygii</taxon>
        <taxon>Teleostei</taxon>
        <taxon>Neoteleostei</taxon>
        <taxon>Acanthomorphata</taxon>
        <taxon>Eupercaria</taxon>
        <taxon>Perciformes</taxon>
        <taxon>Percoidei</taxon>
        <taxon>Percidae</taxon>
        <taxon>Etheostomatinae</taxon>
        <taxon>Etheostoma</taxon>
    </lineage>
</organism>
<feature type="transmembrane region" description="Helical" evidence="2">
    <location>
        <begin position="403"/>
        <end position="421"/>
    </location>
</feature>
<keyword evidence="2" id="KW-0812">Transmembrane</keyword>
<name>A0A5J5DP21_9PERO</name>
<sequence length="508" mass="56804">MQDSGDTWDGAVSGPVVEDSELQKDKDEGEDSLLCDPEEMDLLGEIFDTLSSRSSHDRGLLYGTRSLDLFGPDSHDYITKRGFQANPSQESLSLSISGSGSLHSWNLETTEELSDLTGDSDWPCLDTSVPEEEVTESLLAACEVGEQESKQRESREKQEEAKVAMKGNHEKEIVNENNLKEVKLEEETKKEGQEKRGNLGEDPLKELAEKQKDEGLKEKREGEQNQSEDVTEGQDVETRTNEMQEGEAREEKGKEKHKEKGEEVAESLNKLLQLNTLHPNAEEEQQRQEHIKRPTASPGPQSLILDPKPEADQEKKNEEAVKKEEREMRQTPSPPKVLSAVARFQSQAQRQGFQVKHRTKELAELGRPGNVLWSREKEKKGQKESRNGRGRPGFSDPADLVCFFSSALGLYVPSILLFFLMTHSTSSRAKLSRDSTADKNTDTAGGITTCIAMVTDSWEGGENDTRARLRGRCSGMQQVPLHLCNRCPGPSSQSGDNKRFLNCCWEIT</sequence>
<feature type="compositionally biased region" description="Basic and acidic residues" evidence="1">
    <location>
        <begin position="374"/>
        <end position="387"/>
    </location>
</feature>
<feature type="region of interest" description="Disordered" evidence="1">
    <location>
        <begin position="366"/>
        <end position="392"/>
    </location>
</feature>
<feature type="region of interest" description="Disordered" evidence="1">
    <location>
        <begin position="1"/>
        <end position="33"/>
    </location>
</feature>
<accession>A0A5J5DP21</accession>
<reference evidence="3 4" key="1">
    <citation type="submission" date="2019-08" db="EMBL/GenBank/DDBJ databases">
        <title>A chromosome-level genome assembly, high-density linkage maps, and genome scans reveal the genomic architecture of hybrid incompatibilities underlying speciation via character displacement in darters (Percidae: Etheostominae).</title>
        <authorList>
            <person name="Moran R.L."/>
            <person name="Catchen J.M."/>
            <person name="Fuller R.C."/>
        </authorList>
    </citation>
    <scope>NUCLEOTIDE SEQUENCE [LARGE SCALE GENOMIC DNA]</scope>
    <source>
        <strain evidence="3">EspeVRDwgs_2016</strain>
        <tissue evidence="3">Muscle</tissue>
    </source>
</reference>
<keyword evidence="2" id="KW-1133">Transmembrane helix</keyword>
<feature type="region of interest" description="Disordered" evidence="1">
    <location>
        <begin position="141"/>
        <end position="336"/>
    </location>
</feature>
<evidence type="ECO:0000313" key="4">
    <source>
        <dbReference type="Proteomes" id="UP000327493"/>
    </source>
</evidence>
<dbReference type="EMBL" id="VOFY01000002">
    <property type="protein sequence ID" value="KAA8595105.1"/>
    <property type="molecule type" value="Genomic_DNA"/>
</dbReference>
<evidence type="ECO:0000256" key="2">
    <source>
        <dbReference type="SAM" id="Phobius"/>
    </source>
</evidence>
<keyword evidence="4" id="KW-1185">Reference proteome</keyword>
<feature type="compositionally biased region" description="Basic and acidic residues" evidence="1">
    <location>
        <begin position="280"/>
        <end position="292"/>
    </location>
</feature>
<evidence type="ECO:0000256" key="1">
    <source>
        <dbReference type="SAM" id="MobiDB-lite"/>
    </source>
</evidence>
<keyword evidence="2" id="KW-0472">Membrane</keyword>
<comment type="caution">
    <text evidence="3">The sequence shown here is derived from an EMBL/GenBank/DDBJ whole genome shotgun (WGS) entry which is preliminary data.</text>
</comment>
<dbReference type="AlphaFoldDB" id="A0A5J5DP21"/>
<feature type="compositionally biased region" description="Basic and acidic residues" evidence="1">
    <location>
        <begin position="147"/>
        <end position="223"/>
    </location>
</feature>
<feature type="compositionally biased region" description="Basic and acidic residues" evidence="1">
    <location>
        <begin position="307"/>
        <end position="329"/>
    </location>
</feature>
<feature type="compositionally biased region" description="Basic and acidic residues" evidence="1">
    <location>
        <begin position="236"/>
        <end position="263"/>
    </location>
</feature>
<gene>
    <name evidence="3" type="ORF">FQN60_012240</name>
</gene>
<protein>
    <submittedName>
        <fullName evidence="3">Uncharacterized protein</fullName>
    </submittedName>
</protein>
<dbReference type="Proteomes" id="UP000327493">
    <property type="component" value="Chromosome 2"/>
</dbReference>